<reference evidence="1 2" key="1">
    <citation type="journal article" date="2011" name="J. Bacteriol.">
        <title>Genome Sequence of Lactobacillus ruminis SPM0211, Isolated from a Fecal Sample from a Healthy Korean.</title>
        <authorList>
            <person name="Lee S."/>
            <person name="Cho Y.J."/>
            <person name="Lee A.H."/>
            <person name="Chun J."/>
            <person name="Ha N.J."/>
            <person name="Ko G."/>
        </authorList>
    </citation>
    <scope>NUCLEOTIDE SEQUENCE [LARGE SCALE GENOMIC DNA]</scope>
    <source>
        <strain evidence="1 2">SPM0211</strain>
    </source>
</reference>
<organism evidence="1 2">
    <name type="scientific">Ligilactobacillus ruminis SPM0211</name>
    <dbReference type="NCBI Taxonomy" id="1040964"/>
    <lineage>
        <taxon>Bacteria</taxon>
        <taxon>Bacillati</taxon>
        <taxon>Bacillota</taxon>
        <taxon>Bacilli</taxon>
        <taxon>Lactobacillales</taxon>
        <taxon>Lactobacillaceae</taxon>
        <taxon>Ligilactobacillus</taxon>
    </lineage>
</organism>
<sequence>MIEQVLSSTAFGKIIVVYGQIAENGHAVRKWPAQKMAITDKMVKNGRLSVKIQVFRTLFYGQMFQKAGFVRKSSS</sequence>
<proteinExistence type="predicted"/>
<dbReference type="AlphaFoldDB" id="F7QZF2"/>
<dbReference type="Proteomes" id="UP000002971">
    <property type="component" value="Unassembled WGS sequence"/>
</dbReference>
<name>F7QZF2_9LACO</name>
<evidence type="ECO:0000313" key="2">
    <source>
        <dbReference type="Proteomes" id="UP000002971"/>
    </source>
</evidence>
<protein>
    <submittedName>
        <fullName evidence="1">Uncharacterized protein</fullName>
    </submittedName>
</protein>
<comment type="caution">
    <text evidence="1">The sequence shown here is derived from an EMBL/GenBank/DDBJ whole genome shotgun (WGS) entry which is preliminary data.</text>
</comment>
<evidence type="ECO:0000313" key="1">
    <source>
        <dbReference type="EMBL" id="EGM52871.1"/>
    </source>
</evidence>
<gene>
    <name evidence="1" type="ORF">LRU_00806</name>
</gene>
<accession>F7QZF2</accession>
<dbReference type="EMBL" id="AFOJ01000003">
    <property type="protein sequence ID" value="EGM52871.1"/>
    <property type="molecule type" value="Genomic_DNA"/>
</dbReference>